<accession>A0A8W8K575</accession>
<dbReference type="EnsemblMetazoa" id="G22144.8">
    <property type="protein sequence ID" value="G22144.8:cds"/>
    <property type="gene ID" value="G22144"/>
</dbReference>
<dbReference type="EnsemblMetazoa" id="G22144.5">
    <property type="protein sequence ID" value="G22144.5:cds"/>
    <property type="gene ID" value="G22144"/>
</dbReference>
<evidence type="ECO:0000313" key="3">
    <source>
        <dbReference type="EnsemblMetazoa" id="G22144.2:cds"/>
    </source>
</evidence>
<dbReference type="EnsemblMetazoa" id="G22144.16">
    <property type="protein sequence ID" value="G22144.16:cds"/>
    <property type="gene ID" value="G22144"/>
</dbReference>
<proteinExistence type="predicted"/>
<dbReference type="EnsemblMetazoa" id="G22144.9">
    <property type="protein sequence ID" value="G22144.9:cds"/>
    <property type="gene ID" value="G22144"/>
</dbReference>
<dbReference type="GO" id="GO:0031012">
    <property type="term" value="C:extracellular matrix"/>
    <property type="evidence" value="ECO:0007669"/>
    <property type="project" value="TreeGrafter"/>
</dbReference>
<evidence type="ECO:0000256" key="1">
    <source>
        <dbReference type="SAM" id="MobiDB-lite"/>
    </source>
</evidence>
<reference evidence="3" key="1">
    <citation type="submission" date="2022-08" db="UniProtKB">
        <authorList>
            <consortium name="EnsemblMetazoa"/>
        </authorList>
    </citation>
    <scope>IDENTIFICATION</scope>
    <source>
        <strain evidence="3">05x7-T-G4-1.051#20</strain>
    </source>
</reference>
<feature type="compositionally biased region" description="Low complexity" evidence="1">
    <location>
        <begin position="261"/>
        <end position="270"/>
    </location>
</feature>
<feature type="transmembrane region" description="Helical" evidence="2">
    <location>
        <begin position="12"/>
        <end position="33"/>
    </location>
</feature>
<dbReference type="EnsemblMetazoa" id="G22144.2">
    <property type="protein sequence ID" value="G22144.2:cds"/>
    <property type="gene ID" value="G22144"/>
</dbReference>
<dbReference type="EnsemblMetazoa" id="G22144.1">
    <property type="protein sequence ID" value="G22144.1:cds"/>
    <property type="gene ID" value="G22144"/>
</dbReference>
<dbReference type="GO" id="GO:0030020">
    <property type="term" value="F:extracellular matrix structural constituent conferring tensile strength"/>
    <property type="evidence" value="ECO:0007669"/>
    <property type="project" value="TreeGrafter"/>
</dbReference>
<dbReference type="Proteomes" id="UP000005408">
    <property type="component" value="Unassembled WGS sequence"/>
</dbReference>
<dbReference type="EnsemblMetazoa" id="G22144.3">
    <property type="protein sequence ID" value="G22144.3:cds"/>
    <property type="gene ID" value="G22144"/>
</dbReference>
<feature type="region of interest" description="Disordered" evidence="1">
    <location>
        <begin position="213"/>
        <end position="330"/>
    </location>
</feature>
<keyword evidence="2" id="KW-1133">Transmembrane helix</keyword>
<dbReference type="EnsemblMetazoa" id="G22144.4">
    <property type="protein sequence ID" value="G22144.4:cds"/>
    <property type="gene ID" value="G22144"/>
</dbReference>
<feature type="region of interest" description="Disordered" evidence="1">
    <location>
        <begin position="121"/>
        <end position="197"/>
    </location>
</feature>
<dbReference type="AlphaFoldDB" id="A0A8W8K575"/>
<dbReference type="PANTHER" id="PTHR24023:SF1112">
    <property type="entry name" value="COL_CUTICLE_N DOMAIN-CONTAINING PROTEIN-RELATED"/>
    <property type="match status" value="1"/>
</dbReference>
<organism evidence="3 4">
    <name type="scientific">Magallana gigas</name>
    <name type="common">Pacific oyster</name>
    <name type="synonym">Crassostrea gigas</name>
    <dbReference type="NCBI Taxonomy" id="29159"/>
    <lineage>
        <taxon>Eukaryota</taxon>
        <taxon>Metazoa</taxon>
        <taxon>Spiralia</taxon>
        <taxon>Lophotrochozoa</taxon>
        <taxon>Mollusca</taxon>
        <taxon>Bivalvia</taxon>
        <taxon>Autobranchia</taxon>
        <taxon>Pteriomorphia</taxon>
        <taxon>Ostreida</taxon>
        <taxon>Ostreoidea</taxon>
        <taxon>Ostreidae</taxon>
        <taxon>Magallana</taxon>
    </lineage>
</organism>
<keyword evidence="4" id="KW-1185">Reference proteome</keyword>
<dbReference type="EnsemblMetazoa" id="G22144.10">
    <property type="protein sequence ID" value="G22144.10:cds"/>
    <property type="gene ID" value="G22144"/>
</dbReference>
<evidence type="ECO:0000256" key="2">
    <source>
        <dbReference type="SAM" id="Phobius"/>
    </source>
</evidence>
<sequence>KTLFRCPAVSKMLNRATILLTTFGILFVGIGGYSKTRNNRSLSYNTQCSTRYCCYEEKQYARRIYLYNWRTGRCSWYTKIFRYYIPLNSQTCAVTAAILLKGETGSNGTIGVIGRKGARGPRGFRGIKGDKGEPGSEGFAALVDGSPGIKGSPGVNGIPGERGPMGPPGPRGEPGLPGLNGQKGNPGQRGQKGEPGVSTSISAVEFYKLQRRVDESTSTIGKTGSKGLPGPVGPKGERGEPGLPGLPGQKGDYGPPGPNGRPGNPGLPGERGLKGNAGPRGEKGNEGAPGLPGPPGKPGIPGGKGEIGNPGRPGTIGLPGPKGESGSIPPELTAEAFENLSKRLTELERQMRLCSCGVSPTGSSKEDEEVIVSEDIKNCNNTLFPPPPLPVEQSLRRKLMDELQSQQGNRECISYALQYYKNCANNTATDLNEFYSLYSIQCIDCHINM</sequence>
<keyword evidence="2" id="KW-0472">Membrane</keyword>
<evidence type="ECO:0000313" key="4">
    <source>
        <dbReference type="Proteomes" id="UP000005408"/>
    </source>
</evidence>
<dbReference type="GO" id="GO:0005615">
    <property type="term" value="C:extracellular space"/>
    <property type="evidence" value="ECO:0007669"/>
    <property type="project" value="TreeGrafter"/>
</dbReference>
<name>A0A8W8K575_MAGGI</name>
<dbReference type="Pfam" id="PF01391">
    <property type="entry name" value="Collagen"/>
    <property type="match status" value="3"/>
</dbReference>
<dbReference type="GO" id="GO:0030198">
    <property type="term" value="P:extracellular matrix organization"/>
    <property type="evidence" value="ECO:0007669"/>
    <property type="project" value="TreeGrafter"/>
</dbReference>
<keyword evidence="2" id="KW-0812">Transmembrane</keyword>
<protein>
    <submittedName>
        <fullName evidence="3">Uncharacterized protein</fullName>
    </submittedName>
</protein>
<feature type="compositionally biased region" description="Gly residues" evidence="1">
    <location>
        <begin position="299"/>
        <end position="308"/>
    </location>
</feature>
<dbReference type="InterPro" id="IPR008160">
    <property type="entry name" value="Collagen"/>
</dbReference>
<dbReference type="PANTHER" id="PTHR24023">
    <property type="entry name" value="COLLAGEN ALPHA"/>
    <property type="match status" value="1"/>
</dbReference>
<feature type="compositionally biased region" description="Low complexity" evidence="1">
    <location>
        <begin position="241"/>
        <end position="250"/>
    </location>
</feature>
<dbReference type="InterPro" id="IPR050149">
    <property type="entry name" value="Collagen_superfamily"/>
</dbReference>